<name>A0AA34RDR7_CHLPE</name>
<accession>A0AA34RDR7</accession>
<keyword evidence="2" id="KW-1185">Reference proteome</keyword>
<evidence type="ECO:0000313" key="2">
    <source>
        <dbReference type="Proteomes" id="UP000008305"/>
    </source>
</evidence>
<dbReference type="AlphaFoldDB" id="A0AA34RDR7"/>
<reference evidence="1 2" key="1">
    <citation type="journal article" date="2011" name="J. Bacteriol.">
        <title>Genome sequence of the obligate intracellular animal pathogen Chlamydia pecorum E58.</title>
        <authorList>
            <person name="Mojica S."/>
            <person name="Huot Creasy H."/>
            <person name="Daugherty S."/>
            <person name="Read T.D."/>
            <person name="Kim T."/>
            <person name="Kaltenboeck B."/>
            <person name="Bavoil P."/>
            <person name="Myers G.S."/>
        </authorList>
    </citation>
    <scope>NUCLEOTIDE SEQUENCE [LARGE SCALE GENOMIC DNA]</scope>
    <source>
        <strain evidence="1 2">E58</strain>
    </source>
</reference>
<dbReference type="KEGG" id="cpm:G5S_0939"/>
<dbReference type="Proteomes" id="UP000008305">
    <property type="component" value="Chromosome"/>
</dbReference>
<gene>
    <name evidence="1" type="ordered locus">G5S_0939</name>
</gene>
<proteinExistence type="predicted"/>
<organism evidence="1 2">
    <name type="scientific">Chlamydia pecorum (strain ATCC VR-628 / DSM 29919 / E58)</name>
    <name type="common">Chlamydophila pecorum</name>
    <dbReference type="NCBI Taxonomy" id="331635"/>
    <lineage>
        <taxon>Bacteria</taxon>
        <taxon>Pseudomonadati</taxon>
        <taxon>Chlamydiota</taxon>
        <taxon>Chlamydiia</taxon>
        <taxon>Chlamydiales</taxon>
        <taxon>Chlamydiaceae</taxon>
        <taxon>Chlamydia/Chlamydophila group</taxon>
        <taxon>Chlamydia</taxon>
    </lineage>
</organism>
<dbReference type="EMBL" id="CP002608">
    <property type="protein sequence ID" value="AEB41870.1"/>
    <property type="molecule type" value="Genomic_DNA"/>
</dbReference>
<protein>
    <submittedName>
        <fullName evidence="1">Uncharacterized protein</fullName>
    </submittedName>
</protein>
<sequence length="43" mass="4651">MLIGSLYVCWAVEKILILSSVLCNLGMAKLDTLLSTFSSCLCP</sequence>
<evidence type="ECO:0000313" key="1">
    <source>
        <dbReference type="EMBL" id="AEB41870.1"/>
    </source>
</evidence>